<gene>
    <name evidence="3" type="ORF">FHS39_001983</name>
</gene>
<sequence>MRAAHRTTPRRLACAAALLTAVNTLAGCGHSAAGPAQHTDSPVQLCTNLVSYWADQTITNGKWAGLDWEQKGLSNAQYELYDDIVKAARTEQGRHGTAAARTLIQRQSAQRCKDTDGATYSSENWRPPD</sequence>
<evidence type="ECO:0000313" key="3">
    <source>
        <dbReference type="EMBL" id="MBB4892972.1"/>
    </source>
</evidence>
<dbReference type="AlphaFoldDB" id="A0A7W7LNB8"/>
<accession>A0A7W7LNB8</accession>
<dbReference type="EMBL" id="JACHJH010000002">
    <property type="protein sequence ID" value="MBB4892972.1"/>
    <property type="molecule type" value="Genomic_DNA"/>
</dbReference>
<reference evidence="3 4" key="1">
    <citation type="submission" date="2020-08" db="EMBL/GenBank/DDBJ databases">
        <title>Genomic Encyclopedia of Type Strains, Phase III (KMG-III): the genomes of soil and plant-associated and newly described type strains.</title>
        <authorList>
            <person name="Whitman W."/>
        </authorList>
    </citation>
    <scope>NUCLEOTIDE SEQUENCE [LARGE SCALE GENOMIC DNA]</scope>
    <source>
        <strain evidence="3 4">CECT 3266</strain>
    </source>
</reference>
<dbReference type="PROSITE" id="PS51257">
    <property type="entry name" value="PROKAR_LIPOPROTEIN"/>
    <property type="match status" value="1"/>
</dbReference>
<organism evidence="3 4">
    <name type="scientific">Streptomyces olivoverticillatus</name>
    <dbReference type="NCBI Taxonomy" id="66427"/>
    <lineage>
        <taxon>Bacteria</taxon>
        <taxon>Bacillati</taxon>
        <taxon>Actinomycetota</taxon>
        <taxon>Actinomycetes</taxon>
        <taxon>Kitasatosporales</taxon>
        <taxon>Streptomycetaceae</taxon>
        <taxon>Streptomyces</taxon>
    </lineage>
</organism>
<keyword evidence="2" id="KW-0732">Signal</keyword>
<evidence type="ECO:0000313" key="4">
    <source>
        <dbReference type="Proteomes" id="UP000556084"/>
    </source>
</evidence>
<comment type="caution">
    <text evidence="3">The sequence shown here is derived from an EMBL/GenBank/DDBJ whole genome shotgun (WGS) entry which is preliminary data.</text>
</comment>
<name>A0A7W7LNB8_9ACTN</name>
<feature type="region of interest" description="Disordered" evidence="1">
    <location>
        <begin position="104"/>
        <end position="129"/>
    </location>
</feature>
<feature type="signal peptide" evidence="2">
    <location>
        <begin position="1"/>
        <end position="26"/>
    </location>
</feature>
<dbReference type="Proteomes" id="UP000556084">
    <property type="component" value="Unassembled WGS sequence"/>
</dbReference>
<keyword evidence="3" id="KW-0449">Lipoprotein</keyword>
<proteinExistence type="predicted"/>
<keyword evidence="4" id="KW-1185">Reference proteome</keyword>
<evidence type="ECO:0000256" key="1">
    <source>
        <dbReference type="SAM" id="MobiDB-lite"/>
    </source>
</evidence>
<feature type="compositionally biased region" description="Polar residues" evidence="1">
    <location>
        <begin position="118"/>
        <end position="129"/>
    </location>
</feature>
<feature type="chain" id="PRO_5038491187" evidence="2">
    <location>
        <begin position="27"/>
        <end position="129"/>
    </location>
</feature>
<dbReference type="RefSeq" id="WP_184348423.1">
    <property type="nucleotide sequence ID" value="NZ_JACHJH010000002.1"/>
</dbReference>
<protein>
    <submittedName>
        <fullName evidence="3">Major membrane immunogen (Membrane-anchored lipoprotein)</fullName>
    </submittedName>
</protein>
<evidence type="ECO:0000256" key="2">
    <source>
        <dbReference type="SAM" id="SignalP"/>
    </source>
</evidence>